<proteinExistence type="predicted"/>
<organism evidence="1 2">
    <name type="scientific">Mycobacteroides abscessus</name>
    <dbReference type="NCBI Taxonomy" id="36809"/>
    <lineage>
        <taxon>Bacteria</taxon>
        <taxon>Bacillati</taxon>
        <taxon>Actinomycetota</taxon>
        <taxon>Actinomycetes</taxon>
        <taxon>Mycobacteriales</taxon>
        <taxon>Mycobacteriaceae</taxon>
        <taxon>Mycobacteroides</taxon>
    </lineage>
</organism>
<dbReference type="Proteomes" id="UP000045782">
    <property type="component" value="Unassembled WGS sequence"/>
</dbReference>
<name>A0A0U0YU21_9MYCO</name>
<sequence length="102" mass="10746">MTIQTPAGTAGPEIDLILLVEAGPARDLREHPSGRNSATPIAQAVASAGHRIVPLYTNPDRVPPELRSIFVVTAPASPEFSDFAERLRTLPGVTSAYLDSAA</sequence>
<reference evidence="1 2" key="1">
    <citation type="submission" date="2015-03" db="EMBL/GenBank/DDBJ databases">
        <authorList>
            <person name="Murphy D."/>
        </authorList>
    </citation>
    <scope>NUCLEOTIDE SEQUENCE [LARGE SCALE GENOMIC DNA]</scope>
    <source>
        <strain evidence="1 2">PAP088</strain>
    </source>
</reference>
<accession>A0A0U0YU21</accession>
<evidence type="ECO:0000313" key="2">
    <source>
        <dbReference type="Proteomes" id="UP000045782"/>
    </source>
</evidence>
<dbReference type="AlphaFoldDB" id="A0A0U0YU21"/>
<dbReference type="EMBL" id="CSWP01000002">
    <property type="protein sequence ID" value="CPV41437.1"/>
    <property type="molecule type" value="Genomic_DNA"/>
</dbReference>
<protein>
    <submittedName>
        <fullName evidence="1">Uncharacterized protein</fullName>
    </submittedName>
</protein>
<gene>
    <name evidence="1" type="ORF">ERS075579_01272</name>
</gene>
<evidence type="ECO:0000313" key="1">
    <source>
        <dbReference type="EMBL" id="CPV41437.1"/>
    </source>
</evidence>
<dbReference type="RefSeq" id="WP_005061516.1">
    <property type="nucleotide sequence ID" value="NZ_AP022621.1"/>
</dbReference>